<comment type="caution">
    <text evidence="4">The sequence shown here is derived from an EMBL/GenBank/DDBJ whole genome shotgun (WGS) entry which is preliminary data.</text>
</comment>
<keyword evidence="1" id="KW-0808">Transferase</keyword>
<dbReference type="SUPFAM" id="SSF55729">
    <property type="entry name" value="Acyl-CoA N-acyltransferases (Nat)"/>
    <property type="match status" value="1"/>
</dbReference>
<keyword evidence="2" id="KW-0012">Acyltransferase</keyword>
<sequence length="171" mass="19868">MIQLKPCTLDDVQQLQSISIETYTDTFGPFNPPHIMKAYLDDAYPLAKLRRELATTGTTFYFLYDEDELAGYLKVNTGQTQTEDIAENTLEIERLYIRTAYKRRGHGRFLIDYACQLAIQNGQSSVWLGVWEHNEPAKAFYQQMGFVRQGQHSFFMGDDEQTDYIMIKQLI</sequence>
<protein>
    <submittedName>
        <fullName evidence="4">Acetyltransferase</fullName>
    </submittedName>
</protein>
<evidence type="ECO:0000256" key="1">
    <source>
        <dbReference type="ARBA" id="ARBA00022679"/>
    </source>
</evidence>
<evidence type="ECO:0000313" key="5">
    <source>
        <dbReference type="Proteomes" id="UP000782705"/>
    </source>
</evidence>
<dbReference type="PROSITE" id="PS51186">
    <property type="entry name" value="GNAT"/>
    <property type="match status" value="1"/>
</dbReference>
<dbReference type="EMBL" id="MAEL01000052">
    <property type="protein sequence ID" value="KAF1302431.1"/>
    <property type="molecule type" value="Genomic_DNA"/>
</dbReference>
<keyword evidence="5" id="KW-1185">Reference proteome</keyword>
<organism evidence="4 5">
    <name type="scientific">Candidatus Enterococcus willemsii</name>
    <dbReference type="NCBI Taxonomy" id="1857215"/>
    <lineage>
        <taxon>Bacteria</taxon>
        <taxon>Bacillati</taxon>
        <taxon>Bacillota</taxon>
        <taxon>Bacilli</taxon>
        <taxon>Lactobacillales</taxon>
        <taxon>Enterococcaceae</taxon>
        <taxon>Enterococcus</taxon>
    </lineage>
</organism>
<dbReference type="CDD" id="cd04301">
    <property type="entry name" value="NAT_SF"/>
    <property type="match status" value="1"/>
</dbReference>
<evidence type="ECO:0000259" key="3">
    <source>
        <dbReference type="PROSITE" id="PS51186"/>
    </source>
</evidence>
<proteinExistence type="predicted"/>
<feature type="domain" description="N-acetyltransferase" evidence="3">
    <location>
        <begin position="2"/>
        <end position="171"/>
    </location>
</feature>
<dbReference type="InterPro" id="IPR050680">
    <property type="entry name" value="YpeA/RimI_acetyltransf"/>
</dbReference>
<evidence type="ECO:0000313" key="4">
    <source>
        <dbReference type="EMBL" id="KAF1302431.1"/>
    </source>
</evidence>
<dbReference type="Pfam" id="PF00583">
    <property type="entry name" value="Acetyltransf_1"/>
    <property type="match status" value="1"/>
</dbReference>
<dbReference type="PANTHER" id="PTHR43420:SF47">
    <property type="entry name" value="N-ACETYLTRANSFERASE DOMAIN-CONTAINING PROTEIN"/>
    <property type="match status" value="1"/>
</dbReference>
<dbReference type="InterPro" id="IPR000182">
    <property type="entry name" value="GNAT_dom"/>
</dbReference>
<dbReference type="Gene3D" id="3.40.630.30">
    <property type="match status" value="1"/>
</dbReference>
<dbReference type="RefSeq" id="WP_161902830.1">
    <property type="nucleotide sequence ID" value="NZ_MAEL01000052.1"/>
</dbReference>
<accession>A0ABQ6YXS5</accession>
<dbReference type="InterPro" id="IPR016181">
    <property type="entry name" value="Acyl_CoA_acyltransferase"/>
</dbReference>
<dbReference type="PANTHER" id="PTHR43420">
    <property type="entry name" value="ACETYLTRANSFERASE"/>
    <property type="match status" value="1"/>
</dbReference>
<reference evidence="4 5" key="1">
    <citation type="submission" date="2016-06" db="EMBL/GenBank/DDBJ databases">
        <title>Four novel species of enterococci isolated from chicken manure.</title>
        <authorList>
            <person name="Van Tyne D."/>
        </authorList>
    </citation>
    <scope>NUCLEOTIDE SEQUENCE [LARGE SCALE GENOMIC DNA]</scope>
    <source>
        <strain evidence="4 5">CU12B</strain>
    </source>
</reference>
<gene>
    <name evidence="4" type="ORF">BAU17_09250</name>
</gene>
<evidence type="ECO:0000256" key="2">
    <source>
        <dbReference type="ARBA" id="ARBA00023315"/>
    </source>
</evidence>
<name>A0ABQ6YXS5_9ENTE</name>
<dbReference type="Proteomes" id="UP000782705">
    <property type="component" value="Unassembled WGS sequence"/>
</dbReference>